<dbReference type="GO" id="GO:0008977">
    <property type="term" value="F:prephenate dehydrogenase (NAD+) activity"/>
    <property type="evidence" value="ECO:0007669"/>
    <property type="project" value="InterPro"/>
</dbReference>
<dbReference type="Gene3D" id="3.40.50.720">
    <property type="entry name" value="NAD(P)-binding Rossmann-like Domain"/>
    <property type="match status" value="1"/>
</dbReference>
<feature type="compositionally biased region" description="Low complexity" evidence="3">
    <location>
        <begin position="326"/>
        <end position="335"/>
    </location>
</feature>
<keyword evidence="6" id="KW-1185">Reference proteome</keyword>
<dbReference type="InterPro" id="IPR036291">
    <property type="entry name" value="NAD(P)-bd_dom_sf"/>
</dbReference>
<dbReference type="GO" id="GO:0004665">
    <property type="term" value="F:prephenate dehydrogenase (NADP+) activity"/>
    <property type="evidence" value="ECO:0007669"/>
    <property type="project" value="InterPro"/>
</dbReference>
<keyword evidence="2" id="KW-0560">Oxidoreductase</keyword>
<dbReference type="InterPro" id="IPR046825">
    <property type="entry name" value="PDH_C"/>
</dbReference>
<accession>A0A918LS08</accession>
<evidence type="ECO:0000256" key="1">
    <source>
        <dbReference type="ARBA" id="ARBA00007964"/>
    </source>
</evidence>
<reference evidence="5" key="1">
    <citation type="journal article" date="2014" name="Int. J. Syst. Evol. Microbiol.">
        <title>Complete genome sequence of Corynebacterium casei LMG S-19264T (=DSM 44701T), isolated from a smear-ripened cheese.</title>
        <authorList>
            <consortium name="US DOE Joint Genome Institute (JGI-PGF)"/>
            <person name="Walter F."/>
            <person name="Albersmeier A."/>
            <person name="Kalinowski J."/>
            <person name="Ruckert C."/>
        </authorList>
    </citation>
    <scope>NUCLEOTIDE SEQUENCE</scope>
    <source>
        <strain evidence="5">JCM 4125</strain>
    </source>
</reference>
<proteinExistence type="inferred from homology"/>
<dbReference type="InterPro" id="IPR008927">
    <property type="entry name" value="6-PGluconate_DH-like_C_sf"/>
</dbReference>
<name>A0A918LS08_9ACTN</name>
<dbReference type="PANTHER" id="PTHR21363:SF0">
    <property type="entry name" value="PREPHENATE DEHYDROGENASE [NADP(+)]"/>
    <property type="match status" value="1"/>
</dbReference>
<dbReference type="AlphaFoldDB" id="A0A918LS08"/>
<evidence type="ECO:0000256" key="3">
    <source>
        <dbReference type="SAM" id="MobiDB-lite"/>
    </source>
</evidence>
<evidence type="ECO:0000313" key="5">
    <source>
        <dbReference type="EMBL" id="GGT41755.1"/>
    </source>
</evidence>
<dbReference type="GO" id="GO:0070403">
    <property type="term" value="F:NAD+ binding"/>
    <property type="evidence" value="ECO:0007669"/>
    <property type="project" value="TreeGrafter"/>
</dbReference>
<dbReference type="GO" id="GO:0006571">
    <property type="term" value="P:tyrosine biosynthetic process"/>
    <property type="evidence" value="ECO:0007669"/>
    <property type="project" value="InterPro"/>
</dbReference>
<dbReference type="Proteomes" id="UP000646776">
    <property type="component" value="Unassembled WGS sequence"/>
</dbReference>
<dbReference type="PROSITE" id="PS51176">
    <property type="entry name" value="PDH_ADH"/>
    <property type="match status" value="1"/>
</dbReference>
<dbReference type="SUPFAM" id="SSF51735">
    <property type="entry name" value="NAD(P)-binding Rossmann-fold domains"/>
    <property type="match status" value="1"/>
</dbReference>
<feature type="region of interest" description="Disordered" evidence="3">
    <location>
        <begin position="309"/>
        <end position="335"/>
    </location>
</feature>
<organism evidence="5 6">
    <name type="scientific">Streptomyces phaeofaciens</name>
    <dbReference type="NCBI Taxonomy" id="68254"/>
    <lineage>
        <taxon>Bacteria</taxon>
        <taxon>Bacillati</taxon>
        <taxon>Actinomycetota</taxon>
        <taxon>Actinomycetes</taxon>
        <taxon>Kitasatosporales</taxon>
        <taxon>Streptomycetaceae</taxon>
        <taxon>Streptomyces</taxon>
    </lineage>
</organism>
<dbReference type="SUPFAM" id="SSF48179">
    <property type="entry name" value="6-phosphogluconate dehydrogenase C-terminal domain-like"/>
    <property type="match status" value="1"/>
</dbReference>
<gene>
    <name evidence="5" type="ORF">GCM10010226_17810</name>
</gene>
<evidence type="ECO:0000256" key="2">
    <source>
        <dbReference type="ARBA" id="ARBA00023002"/>
    </source>
</evidence>
<evidence type="ECO:0000259" key="4">
    <source>
        <dbReference type="PROSITE" id="PS51176"/>
    </source>
</evidence>
<protein>
    <recommendedName>
        <fullName evidence="4">Prephenate/arogenate dehydrogenase domain-containing protein</fullName>
    </recommendedName>
</protein>
<sequence length="335" mass="34062">MSGRQEPRPAGTIRHAVVAGGSGAVGDLFTALLAAAGAEVRVADPLAPAALPPGAHWVEGDITAPSGALRAELARTDLLLLAVPEPVALGALPALDGVLAEGALLADTLSVKGRVATAAGRLQGRRQTVGLNPMFAPSLGLRGRPVAAVVLHDGPLVRDLLGLVAAGGGRVVEMDADRHDRLAAASQVLTHATVLAFGHALAELGADIEELAAVAPPPHAALLGLLARIASGTPEVYWDIQSANPLADRAREALGHGVDGLRRIVADGGEADFERYLHNLSDVFGTRLPDFRDLCAEMFAHLPTPAAATGPAGPAGPTGPVPVSVPVPVSEENHV</sequence>
<feature type="domain" description="Prephenate/arogenate dehydrogenase" evidence="4">
    <location>
        <begin position="14"/>
        <end position="295"/>
    </location>
</feature>
<dbReference type="InterPro" id="IPR050812">
    <property type="entry name" value="Preph/Arog_dehydrog"/>
</dbReference>
<dbReference type="Gene3D" id="1.10.3660.10">
    <property type="entry name" value="6-phosphogluconate dehydrogenase C-terminal like domain"/>
    <property type="match status" value="1"/>
</dbReference>
<reference evidence="5" key="2">
    <citation type="submission" date="2020-09" db="EMBL/GenBank/DDBJ databases">
        <authorList>
            <person name="Sun Q."/>
            <person name="Ohkuma M."/>
        </authorList>
    </citation>
    <scope>NUCLEOTIDE SEQUENCE</scope>
    <source>
        <strain evidence="5">JCM 4125</strain>
    </source>
</reference>
<dbReference type="RefSeq" id="WP_189709444.1">
    <property type="nucleotide sequence ID" value="NZ_BMSA01000003.1"/>
</dbReference>
<dbReference type="Pfam" id="PF20463">
    <property type="entry name" value="PDH_C"/>
    <property type="match status" value="1"/>
</dbReference>
<dbReference type="InterPro" id="IPR003099">
    <property type="entry name" value="Prephen_DH"/>
</dbReference>
<dbReference type="PANTHER" id="PTHR21363">
    <property type="entry name" value="PREPHENATE DEHYDROGENASE"/>
    <property type="match status" value="1"/>
</dbReference>
<comment type="similarity">
    <text evidence="1">Belongs to the prephenate/arogenate dehydrogenase family.</text>
</comment>
<dbReference type="EMBL" id="BMSA01000003">
    <property type="protein sequence ID" value="GGT41755.1"/>
    <property type="molecule type" value="Genomic_DNA"/>
</dbReference>
<comment type="caution">
    <text evidence="5">The sequence shown here is derived from an EMBL/GenBank/DDBJ whole genome shotgun (WGS) entry which is preliminary data.</text>
</comment>
<evidence type="ECO:0000313" key="6">
    <source>
        <dbReference type="Proteomes" id="UP000646776"/>
    </source>
</evidence>